<dbReference type="SUPFAM" id="SSF46785">
    <property type="entry name" value="Winged helix' DNA-binding domain"/>
    <property type="match status" value="1"/>
</dbReference>
<evidence type="ECO:0000313" key="7">
    <source>
        <dbReference type="Proteomes" id="UP000032668"/>
    </source>
</evidence>
<protein>
    <submittedName>
        <fullName evidence="6">Transcriptional regulator LysR</fullName>
    </submittedName>
</protein>
<dbReference type="Pfam" id="PF00126">
    <property type="entry name" value="HTH_1"/>
    <property type="match status" value="1"/>
</dbReference>
<sequence length="300" mass="34020">MRLGHFDMNLFVVLDALLDLKSVTKASERLCIGASATSSALGRLREHFKDDLLVQIGRRMELTPLAESLREPVRDILLRSQSTLTSKAAFEPATAQRHFVFNASDYSATVFLAPLLQRLSRVAPGISLDIIELGNNNLAKLERGEVDIAIYPERNASPNYPAETLFEEDYVCVAWEKSRHTGPRISFNDYVAAKHISVRMGEQRIPSFEEWFLSAHGIKRQIVATSSTFNAQPMMILGTEYIATMHRRLAQIYARLLPLRLLTPEFETPGLCLVMQWNHFNNSDAGHRWLREQLKTIQPV</sequence>
<dbReference type="PROSITE" id="PS50931">
    <property type="entry name" value="HTH_LYSR"/>
    <property type="match status" value="1"/>
</dbReference>
<evidence type="ECO:0000256" key="4">
    <source>
        <dbReference type="ARBA" id="ARBA00023163"/>
    </source>
</evidence>
<dbReference type="AlphaFoldDB" id="A0A0D6PBU3"/>
<gene>
    <name evidence="6" type="ORF">Aam_019_005</name>
</gene>
<name>A0A0D6PBU3_9PROT</name>
<dbReference type="Proteomes" id="UP000032668">
    <property type="component" value="Unassembled WGS sequence"/>
</dbReference>
<dbReference type="InterPro" id="IPR050389">
    <property type="entry name" value="LysR-type_TF"/>
</dbReference>
<dbReference type="OrthoDB" id="9774011at2"/>
<evidence type="ECO:0000259" key="5">
    <source>
        <dbReference type="PROSITE" id="PS50931"/>
    </source>
</evidence>
<dbReference type="Gene3D" id="3.40.190.10">
    <property type="entry name" value="Periplasmic binding protein-like II"/>
    <property type="match status" value="2"/>
</dbReference>
<dbReference type="GO" id="GO:0003700">
    <property type="term" value="F:DNA-binding transcription factor activity"/>
    <property type="evidence" value="ECO:0007669"/>
    <property type="project" value="InterPro"/>
</dbReference>
<comment type="caution">
    <text evidence="6">The sequence shown here is derived from an EMBL/GenBank/DDBJ whole genome shotgun (WGS) entry which is preliminary data.</text>
</comment>
<evidence type="ECO:0000313" key="6">
    <source>
        <dbReference type="EMBL" id="GAN79225.1"/>
    </source>
</evidence>
<dbReference type="PANTHER" id="PTHR30118:SF6">
    <property type="entry name" value="HTH-TYPE TRANSCRIPTIONAL REGULATOR LEUO"/>
    <property type="match status" value="1"/>
</dbReference>
<dbReference type="InterPro" id="IPR000847">
    <property type="entry name" value="LysR_HTH_N"/>
</dbReference>
<dbReference type="InterPro" id="IPR036388">
    <property type="entry name" value="WH-like_DNA-bd_sf"/>
</dbReference>
<feature type="domain" description="HTH lysR-type" evidence="5">
    <location>
        <begin position="6"/>
        <end position="63"/>
    </location>
</feature>
<organism evidence="6 7">
    <name type="scientific">Acidocella aminolytica 101 = DSM 11237</name>
    <dbReference type="NCBI Taxonomy" id="1120923"/>
    <lineage>
        <taxon>Bacteria</taxon>
        <taxon>Pseudomonadati</taxon>
        <taxon>Pseudomonadota</taxon>
        <taxon>Alphaproteobacteria</taxon>
        <taxon>Acetobacterales</taxon>
        <taxon>Acidocellaceae</taxon>
        <taxon>Acidocella</taxon>
    </lineage>
</organism>
<proteinExistence type="inferred from homology"/>
<dbReference type="EMBL" id="BANC01000019">
    <property type="protein sequence ID" value="GAN79225.1"/>
    <property type="molecule type" value="Genomic_DNA"/>
</dbReference>
<dbReference type="InterPro" id="IPR005119">
    <property type="entry name" value="LysR_subst-bd"/>
</dbReference>
<dbReference type="STRING" id="1120923.SAMN02746095_03535"/>
<keyword evidence="4" id="KW-0804">Transcription</keyword>
<dbReference type="SUPFAM" id="SSF53850">
    <property type="entry name" value="Periplasmic binding protein-like II"/>
    <property type="match status" value="1"/>
</dbReference>
<dbReference type="RefSeq" id="WP_048877693.1">
    <property type="nucleotide sequence ID" value="NZ_BANC01000019.1"/>
</dbReference>
<reference evidence="6 7" key="1">
    <citation type="submission" date="2012-11" db="EMBL/GenBank/DDBJ databases">
        <title>Whole genome sequence of Acidocella aminolytica 101 = DSM 11237.</title>
        <authorList>
            <person name="Azuma Y."/>
            <person name="Higashiura N."/>
            <person name="Hirakawa H."/>
            <person name="Matsushita K."/>
        </authorList>
    </citation>
    <scope>NUCLEOTIDE SEQUENCE [LARGE SCALE GENOMIC DNA]</scope>
    <source>
        <strain evidence="7">101 / DSM 11237</strain>
    </source>
</reference>
<accession>A0A0D6PBU3</accession>
<evidence type="ECO:0000256" key="2">
    <source>
        <dbReference type="ARBA" id="ARBA00023015"/>
    </source>
</evidence>
<keyword evidence="2" id="KW-0805">Transcription regulation</keyword>
<dbReference type="Gene3D" id="1.10.10.10">
    <property type="entry name" value="Winged helix-like DNA-binding domain superfamily/Winged helix DNA-binding domain"/>
    <property type="match status" value="1"/>
</dbReference>
<comment type="similarity">
    <text evidence="1">Belongs to the LysR transcriptional regulatory family.</text>
</comment>
<dbReference type="InterPro" id="IPR036390">
    <property type="entry name" value="WH_DNA-bd_sf"/>
</dbReference>
<keyword evidence="7" id="KW-1185">Reference proteome</keyword>
<evidence type="ECO:0000256" key="3">
    <source>
        <dbReference type="ARBA" id="ARBA00023125"/>
    </source>
</evidence>
<keyword evidence="3" id="KW-0238">DNA-binding</keyword>
<dbReference type="Pfam" id="PF03466">
    <property type="entry name" value="LysR_substrate"/>
    <property type="match status" value="1"/>
</dbReference>
<dbReference type="PANTHER" id="PTHR30118">
    <property type="entry name" value="HTH-TYPE TRANSCRIPTIONAL REGULATOR LEUO-RELATED"/>
    <property type="match status" value="1"/>
</dbReference>
<evidence type="ECO:0000256" key="1">
    <source>
        <dbReference type="ARBA" id="ARBA00009437"/>
    </source>
</evidence>
<dbReference type="GO" id="GO:0003677">
    <property type="term" value="F:DNA binding"/>
    <property type="evidence" value="ECO:0007669"/>
    <property type="project" value="UniProtKB-KW"/>
</dbReference>